<name>A0A8G1RB19_9EURO</name>
<dbReference type="Proteomes" id="UP000249526">
    <property type="component" value="Unassembled WGS sequence"/>
</dbReference>
<reference evidence="1 2" key="1">
    <citation type="submission" date="2018-02" db="EMBL/GenBank/DDBJ databases">
        <title>The genomes of Aspergillus section Nigri reveals drivers in fungal speciation.</title>
        <authorList>
            <consortium name="DOE Joint Genome Institute"/>
            <person name="Vesth T.C."/>
            <person name="Nybo J."/>
            <person name="Theobald S."/>
            <person name="Brandl J."/>
            <person name="Frisvad J.C."/>
            <person name="Nielsen K.F."/>
            <person name="Lyhne E.K."/>
            <person name="Kogle M.E."/>
            <person name="Kuo A."/>
            <person name="Riley R."/>
            <person name="Clum A."/>
            <person name="Nolan M."/>
            <person name="Lipzen A."/>
            <person name="Salamov A."/>
            <person name="Henrissat B."/>
            <person name="Wiebenga A."/>
            <person name="De vries R.P."/>
            <person name="Grigoriev I.V."/>
            <person name="Mortensen U.H."/>
            <person name="Andersen M.R."/>
            <person name="Baker S.E."/>
        </authorList>
    </citation>
    <scope>NUCLEOTIDE SEQUENCE [LARGE SCALE GENOMIC DNA]</scope>
    <source>
        <strain evidence="1 2">CBS 112811</strain>
    </source>
</reference>
<accession>A0A8G1RB19</accession>
<proteinExistence type="predicted"/>
<sequence length="86" mass="9528">MFPYCLYFAFSSFAQKSTLCSPPFIPRALSPSLPLPLRTCVLSTNYGVLSIFSPFRFCPFGLLTLGSTLVSFLWPSRVRPPSSLVS</sequence>
<evidence type="ECO:0000313" key="2">
    <source>
        <dbReference type="Proteomes" id="UP000249526"/>
    </source>
</evidence>
<dbReference type="AlphaFoldDB" id="A0A8G1RB19"/>
<protein>
    <submittedName>
        <fullName evidence="1">Uncharacterized protein</fullName>
    </submittedName>
</protein>
<gene>
    <name evidence="1" type="ORF">BO85DRAFT_255760</name>
</gene>
<evidence type="ECO:0000313" key="1">
    <source>
        <dbReference type="EMBL" id="RAH59980.1"/>
    </source>
</evidence>
<keyword evidence="2" id="KW-1185">Reference proteome</keyword>
<dbReference type="GeneID" id="37158379"/>
<dbReference type="RefSeq" id="XP_025517902.1">
    <property type="nucleotide sequence ID" value="XM_025654977.1"/>
</dbReference>
<organism evidence="1 2">
    <name type="scientific">Aspergillus piperis CBS 112811</name>
    <dbReference type="NCBI Taxonomy" id="1448313"/>
    <lineage>
        <taxon>Eukaryota</taxon>
        <taxon>Fungi</taxon>
        <taxon>Dikarya</taxon>
        <taxon>Ascomycota</taxon>
        <taxon>Pezizomycotina</taxon>
        <taxon>Eurotiomycetes</taxon>
        <taxon>Eurotiomycetidae</taxon>
        <taxon>Eurotiales</taxon>
        <taxon>Aspergillaceae</taxon>
        <taxon>Aspergillus</taxon>
        <taxon>Aspergillus subgen. Circumdati</taxon>
    </lineage>
</organism>
<dbReference type="EMBL" id="KZ825058">
    <property type="protein sequence ID" value="RAH59980.1"/>
    <property type="molecule type" value="Genomic_DNA"/>
</dbReference>